<dbReference type="AlphaFoldDB" id="A0A517ZK13"/>
<accession>A0A517ZK13</accession>
<reference evidence="3 4" key="1">
    <citation type="submission" date="2019-02" db="EMBL/GenBank/DDBJ databases">
        <title>Deep-cultivation of Planctomycetes and their phenomic and genomic characterization uncovers novel biology.</title>
        <authorList>
            <person name="Wiegand S."/>
            <person name="Jogler M."/>
            <person name="Boedeker C."/>
            <person name="Pinto D."/>
            <person name="Vollmers J."/>
            <person name="Rivas-Marin E."/>
            <person name="Kohn T."/>
            <person name="Peeters S.H."/>
            <person name="Heuer A."/>
            <person name="Rast P."/>
            <person name="Oberbeckmann S."/>
            <person name="Bunk B."/>
            <person name="Jeske O."/>
            <person name="Meyerdierks A."/>
            <person name="Storesund J.E."/>
            <person name="Kallscheuer N."/>
            <person name="Luecker S."/>
            <person name="Lage O.M."/>
            <person name="Pohl T."/>
            <person name="Merkel B.J."/>
            <person name="Hornburger P."/>
            <person name="Mueller R.-W."/>
            <person name="Bruemmer F."/>
            <person name="Labrenz M."/>
            <person name="Spormann A.M."/>
            <person name="Op den Camp H."/>
            <person name="Overmann J."/>
            <person name="Amann R."/>
            <person name="Jetten M.S.M."/>
            <person name="Mascher T."/>
            <person name="Medema M.H."/>
            <person name="Devos D.P."/>
            <person name="Kaster A.-K."/>
            <person name="Ovreas L."/>
            <person name="Rohde M."/>
            <person name="Galperin M.Y."/>
            <person name="Jogler C."/>
        </authorList>
    </citation>
    <scope>NUCLEOTIDE SEQUENCE [LARGE SCALE GENOMIC DNA]</scope>
    <source>
        <strain evidence="3 4">Mal52</strain>
    </source>
</reference>
<dbReference type="InterPro" id="IPR011944">
    <property type="entry name" value="Steroid_delta5-4_isomerase"/>
</dbReference>
<feature type="chain" id="PRO_5022244313" evidence="1">
    <location>
        <begin position="27"/>
        <end position="323"/>
    </location>
</feature>
<keyword evidence="4" id="KW-1185">Reference proteome</keyword>
<dbReference type="SUPFAM" id="SSF54427">
    <property type="entry name" value="NTF2-like"/>
    <property type="match status" value="1"/>
</dbReference>
<organism evidence="3 4">
    <name type="scientific">Symmachiella dynata</name>
    <dbReference type="NCBI Taxonomy" id="2527995"/>
    <lineage>
        <taxon>Bacteria</taxon>
        <taxon>Pseudomonadati</taxon>
        <taxon>Planctomycetota</taxon>
        <taxon>Planctomycetia</taxon>
        <taxon>Planctomycetales</taxon>
        <taxon>Planctomycetaceae</taxon>
        <taxon>Symmachiella</taxon>
    </lineage>
</organism>
<sequence length="323" mass="35340" precursor="true">MKNTQALVPLFLLPVLMSIGCSQVTAQENSPGNDAKKQPAAVENYDGDASAENELAAIRQAAKKFVDAFNHKKAKALAALWTENGDYIDESGQVFTGRAAIEQEYRAFFKQHKDVKMKLAIDSLRLLSPDAAIEDGRIILDPLPAGAPAISKYTTVHVKVDGKWLMSTVRDIRVETASAYRNLADLDWLIGTWTAEEHGVKAEFVCRWIANKSFVERRYTVTHPDKSSNSGVEIIGYNPQNGHIQSWHFHSDGGHAVGVWSPLKNGWQSEVHGISGAGESTSAVNLLVPLDDGAYVWQSISRSSGGTELPDTGEVILRRVTAK</sequence>
<proteinExistence type="predicted"/>
<dbReference type="InterPro" id="IPR032710">
    <property type="entry name" value="NTF2-like_dom_sf"/>
</dbReference>
<dbReference type="EMBL" id="CP036276">
    <property type="protein sequence ID" value="QDU42830.1"/>
    <property type="molecule type" value="Genomic_DNA"/>
</dbReference>
<dbReference type="RefSeq" id="WP_145374833.1">
    <property type="nucleotide sequence ID" value="NZ_CP036276.1"/>
</dbReference>
<dbReference type="KEGG" id="sdyn:Mal52_12990"/>
<name>A0A517ZK13_9PLAN</name>
<dbReference type="Proteomes" id="UP000319383">
    <property type="component" value="Chromosome"/>
</dbReference>
<dbReference type="Gene3D" id="3.10.450.50">
    <property type="match status" value="1"/>
</dbReference>
<evidence type="ECO:0000256" key="1">
    <source>
        <dbReference type="SAM" id="SignalP"/>
    </source>
</evidence>
<dbReference type="InterPro" id="IPR027843">
    <property type="entry name" value="DUF4440"/>
</dbReference>
<dbReference type="NCBIfam" id="TIGR02246">
    <property type="entry name" value="SgcJ/EcaC family oxidoreductase"/>
    <property type="match status" value="1"/>
</dbReference>
<gene>
    <name evidence="3" type="ORF">Mal52_12990</name>
</gene>
<feature type="signal peptide" evidence="1">
    <location>
        <begin position="1"/>
        <end position="26"/>
    </location>
</feature>
<feature type="domain" description="DUF4440" evidence="2">
    <location>
        <begin position="58"/>
        <end position="166"/>
    </location>
</feature>
<keyword evidence="1" id="KW-0732">Signal</keyword>
<evidence type="ECO:0000259" key="2">
    <source>
        <dbReference type="Pfam" id="PF14534"/>
    </source>
</evidence>
<evidence type="ECO:0000313" key="3">
    <source>
        <dbReference type="EMBL" id="QDU42830.1"/>
    </source>
</evidence>
<dbReference type="PROSITE" id="PS51257">
    <property type="entry name" value="PROKAR_LIPOPROTEIN"/>
    <property type="match status" value="1"/>
</dbReference>
<dbReference type="Pfam" id="PF14534">
    <property type="entry name" value="DUF4440"/>
    <property type="match status" value="1"/>
</dbReference>
<evidence type="ECO:0000313" key="4">
    <source>
        <dbReference type="Proteomes" id="UP000319383"/>
    </source>
</evidence>
<protein>
    <submittedName>
        <fullName evidence="3">SnoaL-like domain protein</fullName>
    </submittedName>
</protein>